<keyword evidence="6 8" id="KW-0342">GTP-binding</keyword>
<dbReference type="GO" id="GO:0061603">
    <property type="term" value="F:molybdenum cofactor guanylyltransferase activity"/>
    <property type="evidence" value="ECO:0007669"/>
    <property type="project" value="UniProtKB-EC"/>
</dbReference>
<keyword evidence="7 8" id="KW-0501">Molybdenum cofactor biosynthesis</keyword>
<dbReference type="Pfam" id="PF12804">
    <property type="entry name" value="NTP_transf_3"/>
    <property type="match status" value="1"/>
</dbReference>
<dbReference type="Gene3D" id="3.90.550.10">
    <property type="entry name" value="Spore Coat Polysaccharide Biosynthesis Protein SpsA, Chain A"/>
    <property type="match status" value="1"/>
</dbReference>
<proteinExistence type="inferred from homology"/>
<feature type="binding site" evidence="8">
    <location>
        <begin position="12"/>
        <end position="14"/>
    </location>
    <ligand>
        <name>GTP</name>
        <dbReference type="ChEBI" id="CHEBI:37565"/>
    </ligand>
</feature>
<dbReference type="SUPFAM" id="SSF53448">
    <property type="entry name" value="Nucleotide-diphospho-sugar transferases"/>
    <property type="match status" value="1"/>
</dbReference>
<evidence type="ECO:0000259" key="9">
    <source>
        <dbReference type="Pfam" id="PF12804"/>
    </source>
</evidence>
<evidence type="ECO:0000256" key="3">
    <source>
        <dbReference type="ARBA" id="ARBA00022723"/>
    </source>
</evidence>
<comment type="similarity">
    <text evidence="8">Belongs to the MobA family.</text>
</comment>
<dbReference type="GO" id="GO:1902758">
    <property type="term" value="P:bis(molybdopterin guanine dinucleotide)molybdenum biosynthetic process"/>
    <property type="evidence" value="ECO:0007669"/>
    <property type="project" value="TreeGrafter"/>
</dbReference>
<dbReference type="RefSeq" id="WP_023493002.1">
    <property type="nucleotide sequence ID" value="NZ_AYLO01000005.1"/>
</dbReference>
<evidence type="ECO:0000313" key="11">
    <source>
        <dbReference type="Proteomes" id="UP000017842"/>
    </source>
</evidence>
<keyword evidence="3 8" id="KW-0479">Metal-binding</keyword>
<dbReference type="GO" id="GO:0046872">
    <property type="term" value="F:metal ion binding"/>
    <property type="evidence" value="ECO:0007669"/>
    <property type="project" value="UniProtKB-KW"/>
</dbReference>
<keyword evidence="2 8" id="KW-0808">Transferase</keyword>
<dbReference type="EC" id="2.7.7.77" evidence="8"/>
<evidence type="ECO:0000256" key="8">
    <source>
        <dbReference type="HAMAP-Rule" id="MF_00316"/>
    </source>
</evidence>
<dbReference type="CDD" id="cd02503">
    <property type="entry name" value="MobA"/>
    <property type="match status" value="1"/>
</dbReference>
<evidence type="ECO:0000313" key="10">
    <source>
        <dbReference type="EMBL" id="ESS74064.1"/>
    </source>
</evidence>
<accession>V5C1W5</accession>
<dbReference type="NCBIfam" id="TIGR02665">
    <property type="entry name" value="molyb_mobA"/>
    <property type="match status" value="1"/>
</dbReference>
<dbReference type="InterPro" id="IPR013482">
    <property type="entry name" value="Molybde_CF_guanTrfase"/>
</dbReference>
<dbReference type="HAMAP" id="MF_00316">
    <property type="entry name" value="MobA"/>
    <property type="match status" value="1"/>
</dbReference>
<feature type="binding site" evidence="8">
    <location>
        <position position="53"/>
    </location>
    <ligand>
        <name>GTP</name>
        <dbReference type="ChEBI" id="CHEBI:37565"/>
    </ligand>
</feature>
<comment type="catalytic activity">
    <reaction evidence="8">
        <text>Mo-molybdopterin + GTP + H(+) = Mo-molybdopterin guanine dinucleotide + diphosphate</text>
        <dbReference type="Rhea" id="RHEA:34243"/>
        <dbReference type="ChEBI" id="CHEBI:15378"/>
        <dbReference type="ChEBI" id="CHEBI:33019"/>
        <dbReference type="ChEBI" id="CHEBI:37565"/>
        <dbReference type="ChEBI" id="CHEBI:71302"/>
        <dbReference type="ChEBI" id="CHEBI:71310"/>
        <dbReference type="EC" id="2.7.7.77"/>
    </reaction>
</comment>
<dbReference type="PANTHER" id="PTHR19136:SF81">
    <property type="entry name" value="MOLYBDENUM COFACTOR GUANYLYLTRANSFERASE"/>
    <property type="match status" value="1"/>
</dbReference>
<name>V5C1W5_9GAMM</name>
<evidence type="ECO:0000256" key="2">
    <source>
        <dbReference type="ARBA" id="ARBA00022679"/>
    </source>
</evidence>
<protein>
    <recommendedName>
        <fullName evidence="8">Molybdenum cofactor guanylyltransferase</fullName>
        <shortName evidence="8">MoCo guanylyltransferase</shortName>
        <ecNumber evidence="8">2.7.7.77</ecNumber>
    </recommendedName>
    <alternativeName>
        <fullName evidence="8">GTP:molybdopterin guanylyltransferase</fullName>
    </alternativeName>
    <alternativeName>
        <fullName evidence="8">Mo-MPT guanylyltransferase</fullName>
    </alternativeName>
    <alternativeName>
        <fullName evidence="8">Molybdopterin guanylyltransferase</fullName>
    </alternativeName>
    <alternativeName>
        <fullName evidence="8">Molybdopterin-guanine dinucleotide synthase</fullName>
        <shortName evidence="8">MGD synthase</shortName>
    </alternativeName>
</protein>
<feature type="binding site" evidence="8">
    <location>
        <position position="101"/>
    </location>
    <ligand>
        <name>GTP</name>
        <dbReference type="ChEBI" id="CHEBI:37565"/>
    </ligand>
</feature>
<comment type="subunit">
    <text evidence="8">Monomer.</text>
</comment>
<sequence>MARQTKVTGVILAGGLARRMNNQDKGLIPFKGRVMVSYALAEMSKVADQTVVNANRNLQEYQQFGLPIVSDQTDHFDGPLAGILAAMIFAKTDILLVMPCDSPLFKASHLQKLLSTLTQKNAEVAVAFDGERLHPVFLAIKTSLKPSLQDYLQSGGHRMDNWLERQNIVKVDFCTEPEIFTNINTLLELSDLEAQG</sequence>
<reference evidence="10 11" key="1">
    <citation type="journal article" date="2013" name="Genome Announc.">
        <title>Draft Genome Sequence of the Methanotrophic Gammaproteobacterium Methyloglobulus morosus DSM 22980 Strain KoM1.</title>
        <authorList>
            <person name="Poehlein A."/>
            <person name="Deutzmann J.S."/>
            <person name="Daniel R."/>
            <person name="Simeonova D.D."/>
        </authorList>
    </citation>
    <scope>NUCLEOTIDE SEQUENCE [LARGE SCALE GENOMIC DNA]</scope>
    <source>
        <strain evidence="10 11">KoM1</strain>
    </source>
</reference>
<gene>
    <name evidence="8 10" type="primary">mobA</name>
    <name evidence="10" type="ORF">MGMO_5c00030</name>
</gene>
<dbReference type="GO" id="GO:0005525">
    <property type="term" value="F:GTP binding"/>
    <property type="evidence" value="ECO:0007669"/>
    <property type="project" value="UniProtKB-UniRule"/>
</dbReference>
<evidence type="ECO:0000256" key="7">
    <source>
        <dbReference type="ARBA" id="ARBA00023150"/>
    </source>
</evidence>
<evidence type="ECO:0000256" key="4">
    <source>
        <dbReference type="ARBA" id="ARBA00022741"/>
    </source>
</evidence>
<dbReference type="AlphaFoldDB" id="V5C1W5"/>
<comment type="function">
    <text evidence="8">Transfers a GMP moiety from GTP to Mo-molybdopterin (Mo-MPT) cofactor (Moco or molybdenum cofactor) to form Mo-molybdopterin guanine dinucleotide (Mo-MGD) cofactor.</text>
</comment>
<keyword evidence="4 8" id="KW-0547">Nucleotide-binding</keyword>
<dbReference type="OrthoDB" id="9788394at2"/>
<evidence type="ECO:0000256" key="5">
    <source>
        <dbReference type="ARBA" id="ARBA00022842"/>
    </source>
</evidence>
<dbReference type="InterPro" id="IPR025877">
    <property type="entry name" value="MobA-like_NTP_Trfase"/>
</dbReference>
<keyword evidence="1 8" id="KW-0963">Cytoplasm</keyword>
<feature type="binding site" evidence="8">
    <location>
        <position position="25"/>
    </location>
    <ligand>
        <name>GTP</name>
        <dbReference type="ChEBI" id="CHEBI:37565"/>
    </ligand>
</feature>
<comment type="caution">
    <text evidence="10">The sequence shown here is derived from an EMBL/GenBank/DDBJ whole genome shotgun (WGS) entry which is preliminary data.</text>
</comment>
<dbReference type="EMBL" id="AYLO01000005">
    <property type="protein sequence ID" value="ESS74064.1"/>
    <property type="molecule type" value="Genomic_DNA"/>
</dbReference>
<keyword evidence="11" id="KW-1185">Reference proteome</keyword>
<dbReference type="PATRIC" id="fig|1116472.3.peg.68"/>
<feature type="binding site" evidence="8">
    <location>
        <position position="101"/>
    </location>
    <ligand>
        <name>Mg(2+)</name>
        <dbReference type="ChEBI" id="CHEBI:18420"/>
    </ligand>
</feature>
<dbReference type="Proteomes" id="UP000017842">
    <property type="component" value="Unassembled WGS sequence"/>
</dbReference>
<dbReference type="GO" id="GO:0005737">
    <property type="term" value="C:cytoplasm"/>
    <property type="evidence" value="ECO:0007669"/>
    <property type="project" value="UniProtKB-SubCell"/>
</dbReference>
<comment type="subcellular location">
    <subcellularLocation>
        <location evidence="8">Cytoplasm</location>
    </subcellularLocation>
</comment>
<dbReference type="PANTHER" id="PTHR19136">
    <property type="entry name" value="MOLYBDENUM COFACTOR GUANYLYLTRANSFERASE"/>
    <property type="match status" value="1"/>
</dbReference>
<dbReference type="STRING" id="1116472.MGMO_5c00030"/>
<feature type="domain" description="MobA-like NTP transferase" evidence="9">
    <location>
        <begin position="9"/>
        <end position="158"/>
    </location>
</feature>
<dbReference type="InterPro" id="IPR029044">
    <property type="entry name" value="Nucleotide-diphossugar_trans"/>
</dbReference>
<comment type="cofactor">
    <cofactor evidence="8">
        <name>Mg(2+)</name>
        <dbReference type="ChEBI" id="CHEBI:18420"/>
    </cofactor>
</comment>
<evidence type="ECO:0000256" key="6">
    <source>
        <dbReference type="ARBA" id="ARBA00023134"/>
    </source>
</evidence>
<evidence type="ECO:0000256" key="1">
    <source>
        <dbReference type="ARBA" id="ARBA00022490"/>
    </source>
</evidence>
<comment type="domain">
    <text evidence="8">The N-terminal domain determines nucleotide recognition and specific binding, while the C-terminal domain determines the specific binding to the target protein.</text>
</comment>
<dbReference type="eggNOG" id="COG0746">
    <property type="taxonomic scope" value="Bacteria"/>
</dbReference>
<keyword evidence="10" id="KW-0548">Nucleotidyltransferase</keyword>
<organism evidence="10 11">
    <name type="scientific">Methyloglobulus morosus KoM1</name>
    <dbReference type="NCBI Taxonomy" id="1116472"/>
    <lineage>
        <taxon>Bacteria</taxon>
        <taxon>Pseudomonadati</taxon>
        <taxon>Pseudomonadota</taxon>
        <taxon>Gammaproteobacteria</taxon>
        <taxon>Methylococcales</taxon>
        <taxon>Methylococcaceae</taxon>
        <taxon>Methyloglobulus</taxon>
    </lineage>
</organism>
<keyword evidence="5 8" id="KW-0460">Magnesium</keyword>
<feature type="binding site" evidence="8">
    <location>
        <position position="71"/>
    </location>
    <ligand>
        <name>GTP</name>
        <dbReference type="ChEBI" id="CHEBI:37565"/>
    </ligand>
</feature>